<evidence type="ECO:0000313" key="2">
    <source>
        <dbReference type="EMBL" id="MFC3111344.1"/>
    </source>
</evidence>
<protein>
    <submittedName>
        <fullName evidence="2">Host attachment protein</fullName>
    </submittedName>
</protein>
<feature type="compositionally biased region" description="Gly residues" evidence="1">
    <location>
        <begin position="50"/>
        <end position="61"/>
    </location>
</feature>
<dbReference type="Pfam" id="PF10116">
    <property type="entry name" value="Host_attach"/>
    <property type="match status" value="1"/>
</dbReference>
<dbReference type="InterPro" id="IPR019291">
    <property type="entry name" value="Host_attachment_protein"/>
</dbReference>
<comment type="caution">
    <text evidence="2">The sequence shown here is derived from an EMBL/GenBank/DDBJ whole genome shotgun (WGS) entry which is preliminary data.</text>
</comment>
<dbReference type="Proteomes" id="UP001595530">
    <property type="component" value="Unassembled WGS sequence"/>
</dbReference>
<proteinExistence type="predicted"/>
<dbReference type="RefSeq" id="WP_390321379.1">
    <property type="nucleotide sequence ID" value="NZ_JBHRTP010000111.1"/>
</dbReference>
<organism evidence="2 3">
    <name type="scientific">Undibacterium arcticum</name>
    <dbReference type="NCBI Taxonomy" id="1762892"/>
    <lineage>
        <taxon>Bacteria</taxon>
        <taxon>Pseudomonadati</taxon>
        <taxon>Pseudomonadota</taxon>
        <taxon>Betaproteobacteria</taxon>
        <taxon>Burkholderiales</taxon>
        <taxon>Oxalobacteraceae</taxon>
        <taxon>Undibacterium</taxon>
    </lineage>
</organism>
<feature type="region of interest" description="Disordered" evidence="1">
    <location>
        <begin position="40"/>
        <end position="72"/>
    </location>
</feature>
<dbReference type="EMBL" id="JBHRTP010000111">
    <property type="protein sequence ID" value="MFC3111344.1"/>
    <property type="molecule type" value="Genomic_DNA"/>
</dbReference>
<evidence type="ECO:0000313" key="3">
    <source>
        <dbReference type="Proteomes" id="UP001595530"/>
    </source>
</evidence>
<accession>A0ABV7FAT8</accession>
<reference evidence="3" key="1">
    <citation type="journal article" date="2019" name="Int. J. Syst. Evol. Microbiol.">
        <title>The Global Catalogue of Microorganisms (GCM) 10K type strain sequencing project: providing services to taxonomists for standard genome sequencing and annotation.</title>
        <authorList>
            <consortium name="The Broad Institute Genomics Platform"/>
            <consortium name="The Broad Institute Genome Sequencing Center for Infectious Disease"/>
            <person name="Wu L."/>
            <person name="Ma J."/>
        </authorList>
    </citation>
    <scope>NUCLEOTIDE SEQUENCE [LARGE SCALE GENOMIC DNA]</scope>
    <source>
        <strain evidence="3">KCTC 42986</strain>
    </source>
</reference>
<name>A0ABV7FAT8_9BURK</name>
<evidence type="ECO:0000256" key="1">
    <source>
        <dbReference type="SAM" id="MobiDB-lite"/>
    </source>
</evidence>
<keyword evidence="3" id="KW-1185">Reference proteome</keyword>
<gene>
    <name evidence="2" type="ORF">ACFOFO_25935</name>
</gene>
<sequence length="153" mass="16912">MQTTWIVAADSSRARIFERLGTEPNYREIADLANPQGRASNRELVSDGYGNSGGGGGGGGAQQQAHIASPKADAVQHETELFSKEVSRYLDRGRIEHRYDRICMIAPPQFLGLMRQNLSKEAQKLVAEEIAKNVSWFEPNDIQQYIAKAVHVG</sequence>